<feature type="domain" description="DUF2007" evidence="1">
    <location>
        <begin position="24"/>
        <end position="88"/>
    </location>
</feature>
<dbReference type="InterPro" id="IPR011322">
    <property type="entry name" value="N-reg_PII-like_a/b"/>
</dbReference>
<dbReference type="AlphaFoldDB" id="A0A4Y6PUJ0"/>
<reference evidence="2 3" key="1">
    <citation type="submission" date="2019-06" db="EMBL/GenBank/DDBJ databases">
        <title>Persicimonas caeni gen. nov., sp. nov., a predatory bacterium isolated from solar saltern.</title>
        <authorList>
            <person name="Wang S."/>
        </authorList>
    </citation>
    <scope>NUCLEOTIDE SEQUENCE [LARGE SCALE GENOMIC DNA]</scope>
    <source>
        <strain evidence="2 3">YN101</strain>
    </source>
</reference>
<evidence type="ECO:0000313" key="2">
    <source>
        <dbReference type="EMBL" id="QDG51779.1"/>
    </source>
</evidence>
<gene>
    <name evidence="2" type="ORF">FIV42_13785</name>
</gene>
<evidence type="ECO:0000259" key="1">
    <source>
        <dbReference type="Pfam" id="PF09413"/>
    </source>
</evidence>
<accession>A0A4Y6PUJ0</accession>
<accession>A0A5B8Y5E6</accession>
<keyword evidence="3" id="KW-1185">Reference proteome</keyword>
<dbReference type="RefSeq" id="WP_141198259.1">
    <property type="nucleotide sequence ID" value="NZ_CP041186.1"/>
</dbReference>
<dbReference type="EMBL" id="CP041186">
    <property type="protein sequence ID" value="QDG51779.1"/>
    <property type="molecule type" value="Genomic_DNA"/>
</dbReference>
<organism evidence="2 3">
    <name type="scientific">Persicimonas caeni</name>
    <dbReference type="NCBI Taxonomy" id="2292766"/>
    <lineage>
        <taxon>Bacteria</taxon>
        <taxon>Deltaproteobacteria</taxon>
        <taxon>Bradymonadales</taxon>
        <taxon>Bradymonadaceae</taxon>
        <taxon>Persicimonas</taxon>
    </lineage>
</organism>
<evidence type="ECO:0000313" key="3">
    <source>
        <dbReference type="Proteomes" id="UP000315995"/>
    </source>
</evidence>
<dbReference type="OrthoDB" id="9946110at2"/>
<dbReference type="SUPFAM" id="SSF54913">
    <property type="entry name" value="GlnB-like"/>
    <property type="match status" value="1"/>
</dbReference>
<name>A0A4Y6PUJ0_PERCE</name>
<dbReference type="Gene3D" id="3.30.70.790">
    <property type="entry name" value="UreE, C-terminal domain"/>
    <property type="match status" value="1"/>
</dbReference>
<protein>
    <submittedName>
        <fullName evidence="2">DUF2007 domain-containing protein</fullName>
    </submittedName>
</protein>
<dbReference type="Pfam" id="PF09413">
    <property type="entry name" value="DUF2007"/>
    <property type="match status" value="1"/>
</dbReference>
<dbReference type="Proteomes" id="UP000315995">
    <property type="component" value="Chromosome"/>
</dbReference>
<dbReference type="InterPro" id="IPR018551">
    <property type="entry name" value="DUF2007"/>
</dbReference>
<proteinExistence type="predicted"/>
<sequence length="104" mass="11689">MADENNKKTWGNIEPDEIADYELVDVYTSYNFAEAELIRDILLDNQIDCFLQKLHPSQFPMDVGKHGQIRVTVDENKVEAARSLLQEAIDEGALSGEGTFDVEG</sequence>